<proteinExistence type="inferred from homology"/>
<comment type="similarity">
    <text evidence="10">Belongs to the LpxH family.</text>
</comment>
<comment type="function">
    <text evidence="10">Hydrolyzes the pyrophosphate bond of UDP-2,3-diacylglucosamine to yield 2,3-diacylglucosamine 1-phosphate (lipid X) and UMP by catalyzing the attack of water at the alpha-P atom. Involved in the biosynthesis of lipid A, a phosphorylated glycolipid that anchors the lipopolysaccharide to the outer membrane of the cell.</text>
</comment>
<dbReference type="EMBL" id="CP100390">
    <property type="protein sequence ID" value="UZE94675.1"/>
    <property type="molecule type" value="Genomic_DNA"/>
</dbReference>
<evidence type="ECO:0000256" key="6">
    <source>
        <dbReference type="ARBA" id="ARBA00022801"/>
    </source>
</evidence>
<dbReference type="RefSeq" id="WP_265046168.1">
    <property type="nucleotide sequence ID" value="NZ_CP100390.1"/>
</dbReference>
<accession>A0ABY6MXZ3</accession>
<dbReference type="InterPro" id="IPR043461">
    <property type="entry name" value="LpxH-like"/>
</dbReference>
<dbReference type="PANTHER" id="PTHR34990">
    <property type="entry name" value="UDP-2,3-DIACYLGLUCOSAMINE HYDROLASE-RELATED"/>
    <property type="match status" value="1"/>
</dbReference>
<feature type="binding site" evidence="10">
    <location>
        <position position="167"/>
    </location>
    <ligand>
        <name>substrate</name>
    </ligand>
</feature>
<feature type="binding site" evidence="10">
    <location>
        <position position="195"/>
    </location>
    <ligand>
        <name>substrate</name>
    </ligand>
</feature>
<dbReference type="GO" id="GO:0016787">
    <property type="term" value="F:hydrolase activity"/>
    <property type="evidence" value="ECO:0007669"/>
    <property type="project" value="UniProtKB-KW"/>
</dbReference>
<evidence type="ECO:0000313" key="13">
    <source>
        <dbReference type="Proteomes" id="UP001163739"/>
    </source>
</evidence>
<dbReference type="EC" id="3.6.1.54" evidence="10"/>
<dbReference type="NCBIfam" id="NF003743">
    <property type="entry name" value="PRK05340.1"/>
    <property type="match status" value="1"/>
</dbReference>
<dbReference type="InterPro" id="IPR010138">
    <property type="entry name" value="UDP-diacylglucosamine_Hdrlase"/>
</dbReference>
<keyword evidence="8 10" id="KW-0472">Membrane</keyword>
<keyword evidence="5 10" id="KW-0479">Metal-binding</keyword>
<dbReference type="PANTHER" id="PTHR34990:SF1">
    <property type="entry name" value="UDP-2,3-DIACYLGLUCOSAMINE HYDROLASE"/>
    <property type="match status" value="1"/>
</dbReference>
<evidence type="ECO:0000256" key="1">
    <source>
        <dbReference type="ARBA" id="ARBA00022475"/>
    </source>
</evidence>
<dbReference type="Pfam" id="PF00149">
    <property type="entry name" value="Metallophos"/>
    <property type="match status" value="1"/>
</dbReference>
<feature type="binding site" evidence="10">
    <location>
        <position position="79"/>
    </location>
    <ligand>
        <name>Mn(2+)</name>
        <dbReference type="ChEBI" id="CHEBI:29035"/>
        <label>2</label>
    </ligand>
</feature>
<gene>
    <name evidence="10" type="primary">lpxH</name>
    <name evidence="12" type="ORF">NKI27_11340</name>
</gene>
<evidence type="ECO:0000256" key="5">
    <source>
        <dbReference type="ARBA" id="ARBA00022723"/>
    </source>
</evidence>
<evidence type="ECO:0000256" key="9">
    <source>
        <dbReference type="ARBA" id="ARBA00023211"/>
    </source>
</evidence>
<dbReference type="NCBIfam" id="TIGR01854">
    <property type="entry name" value="lipid_A_lpxH"/>
    <property type="match status" value="1"/>
</dbReference>
<feature type="domain" description="Calcineurin-like phosphoesterase" evidence="11">
    <location>
        <begin position="1"/>
        <end position="199"/>
    </location>
</feature>
<dbReference type="Gene3D" id="3.60.21.10">
    <property type="match status" value="1"/>
</dbReference>
<evidence type="ECO:0000256" key="4">
    <source>
        <dbReference type="ARBA" id="ARBA00022556"/>
    </source>
</evidence>
<comment type="pathway">
    <text evidence="10">Glycolipid biosynthesis; lipid IV(A) biosynthesis; lipid IV(A) from (3R)-3-hydroxytetradecanoyl-[acyl-carrier-protein] and UDP-N-acetyl-alpha-D-glucosamine: step 4/6.</text>
</comment>
<feature type="binding site" evidence="10">
    <location>
        <position position="122"/>
    </location>
    <ligand>
        <name>substrate</name>
    </ligand>
</feature>
<dbReference type="CDD" id="cd07398">
    <property type="entry name" value="MPP_YbbF-LpxH"/>
    <property type="match status" value="1"/>
</dbReference>
<feature type="binding site" evidence="10">
    <location>
        <position position="195"/>
    </location>
    <ligand>
        <name>Mn(2+)</name>
        <dbReference type="ChEBI" id="CHEBI:29035"/>
        <label>2</label>
    </ligand>
</feature>
<organism evidence="12 13">
    <name type="scientific">Alkalimarinus alittae</name>
    <dbReference type="NCBI Taxonomy" id="2961619"/>
    <lineage>
        <taxon>Bacteria</taxon>
        <taxon>Pseudomonadati</taxon>
        <taxon>Pseudomonadota</taxon>
        <taxon>Gammaproteobacteria</taxon>
        <taxon>Alteromonadales</taxon>
        <taxon>Alteromonadaceae</taxon>
        <taxon>Alkalimarinus</taxon>
    </lineage>
</organism>
<reference evidence="12" key="1">
    <citation type="submission" date="2022-06" db="EMBL/GenBank/DDBJ databases">
        <title>Alkalimarinus sp. nov., isolated from gut of a Alitta virens.</title>
        <authorList>
            <person name="Yang A.I."/>
            <person name="Shin N.-R."/>
        </authorList>
    </citation>
    <scope>NUCLEOTIDE SEQUENCE</scope>
    <source>
        <strain evidence="12">A2M4</strain>
    </source>
</reference>
<feature type="binding site" evidence="10">
    <location>
        <position position="164"/>
    </location>
    <ligand>
        <name>substrate</name>
    </ligand>
</feature>
<keyword evidence="7 10" id="KW-0443">Lipid metabolism</keyword>
<evidence type="ECO:0000313" key="12">
    <source>
        <dbReference type="EMBL" id="UZE94675.1"/>
    </source>
</evidence>
<evidence type="ECO:0000256" key="7">
    <source>
        <dbReference type="ARBA" id="ARBA00023098"/>
    </source>
</evidence>
<dbReference type="SUPFAM" id="SSF56300">
    <property type="entry name" value="Metallo-dependent phosphatases"/>
    <property type="match status" value="1"/>
</dbReference>
<comment type="catalytic activity">
    <reaction evidence="10">
        <text>UDP-2-N,3-O-bis[(3R)-3-hydroxytetradecanoyl]-alpha-D-glucosamine + H2O = 2-N,3-O-bis[(3R)-3-hydroxytetradecanoyl]-alpha-D-glucosaminyl 1-phosphate + UMP + 2 H(+)</text>
        <dbReference type="Rhea" id="RHEA:25213"/>
        <dbReference type="ChEBI" id="CHEBI:15377"/>
        <dbReference type="ChEBI" id="CHEBI:15378"/>
        <dbReference type="ChEBI" id="CHEBI:57865"/>
        <dbReference type="ChEBI" id="CHEBI:57957"/>
        <dbReference type="ChEBI" id="CHEBI:78847"/>
        <dbReference type="EC" id="3.6.1.54"/>
    </reaction>
</comment>
<keyword evidence="13" id="KW-1185">Reference proteome</keyword>
<name>A0ABY6MXZ3_9ALTE</name>
<feature type="binding site" evidence="10">
    <location>
        <position position="41"/>
    </location>
    <ligand>
        <name>Mn(2+)</name>
        <dbReference type="ChEBI" id="CHEBI:29035"/>
        <label>2</label>
    </ligand>
</feature>
<feature type="binding site" evidence="10">
    <location>
        <position position="114"/>
    </location>
    <ligand>
        <name>Mn(2+)</name>
        <dbReference type="ChEBI" id="CHEBI:29035"/>
        <label>2</label>
    </ligand>
</feature>
<evidence type="ECO:0000256" key="10">
    <source>
        <dbReference type="HAMAP-Rule" id="MF_00575"/>
    </source>
</evidence>
<dbReference type="InterPro" id="IPR004843">
    <property type="entry name" value="Calcineurin-like_PHP"/>
</dbReference>
<feature type="binding site" evidence="10">
    <location>
        <position position="160"/>
    </location>
    <ligand>
        <name>substrate</name>
    </ligand>
</feature>
<keyword evidence="3 10" id="KW-0997">Cell inner membrane</keyword>
<evidence type="ECO:0000256" key="2">
    <source>
        <dbReference type="ARBA" id="ARBA00022516"/>
    </source>
</evidence>
<dbReference type="InterPro" id="IPR029052">
    <property type="entry name" value="Metallo-depent_PP-like"/>
</dbReference>
<feature type="binding site" evidence="10">
    <location>
        <position position="197"/>
    </location>
    <ligand>
        <name>Mn(2+)</name>
        <dbReference type="ChEBI" id="CHEBI:29035"/>
        <label>1</label>
    </ligand>
</feature>
<feature type="binding site" evidence="10">
    <location>
        <position position="8"/>
    </location>
    <ligand>
        <name>Mn(2+)</name>
        <dbReference type="ChEBI" id="CHEBI:29035"/>
        <label>1</label>
    </ligand>
</feature>
<feature type="binding site" evidence="10">
    <location>
        <begin position="79"/>
        <end position="80"/>
    </location>
    <ligand>
        <name>substrate</name>
    </ligand>
</feature>
<feature type="binding site" evidence="10">
    <location>
        <position position="41"/>
    </location>
    <ligand>
        <name>Mn(2+)</name>
        <dbReference type="ChEBI" id="CHEBI:29035"/>
        <label>1</label>
    </ligand>
</feature>
<evidence type="ECO:0000256" key="3">
    <source>
        <dbReference type="ARBA" id="ARBA00022519"/>
    </source>
</evidence>
<keyword evidence="9 10" id="KW-0464">Manganese</keyword>
<evidence type="ECO:0000259" key="11">
    <source>
        <dbReference type="Pfam" id="PF00149"/>
    </source>
</evidence>
<dbReference type="Proteomes" id="UP001163739">
    <property type="component" value="Chromosome"/>
</dbReference>
<dbReference type="HAMAP" id="MF_00575">
    <property type="entry name" value="LpxH"/>
    <property type="match status" value="1"/>
</dbReference>
<keyword evidence="6 10" id="KW-0378">Hydrolase</keyword>
<keyword evidence="4 10" id="KW-0441">Lipid A biosynthesis</keyword>
<comment type="subcellular location">
    <subcellularLocation>
        <location evidence="10">Cell inner membrane</location>
        <topology evidence="10">Peripheral membrane protein</topology>
        <orientation evidence="10">Cytoplasmic side</orientation>
    </subcellularLocation>
</comment>
<comment type="cofactor">
    <cofactor evidence="10">
        <name>Mn(2+)</name>
        <dbReference type="ChEBI" id="CHEBI:29035"/>
    </cofactor>
    <text evidence="10">Binds 2 Mn(2+) ions per subunit in a binuclear metal center.</text>
</comment>
<feature type="binding site" evidence="10">
    <location>
        <position position="10"/>
    </location>
    <ligand>
        <name>Mn(2+)</name>
        <dbReference type="ChEBI" id="CHEBI:29035"/>
        <label>1</label>
    </ligand>
</feature>
<sequence length="243" mass="27820">MTTLFISDLHLEEKRPEIIEAFFNFLDTKAQGIDALYILGDFFEAWIGDDENTPLQLSVKQKLKAVSESGTQLFLMHGNRDFLMGPLFCEETGAQLLEDPSVVNLYGQDILLMHGDSLCTHDLEYMKFRKNMRDEQWQTLFLKRSLPERQLVAQQLRTISQAKNKGKAQEIMDVTPSEVVSSLKKHGVDILIHGHTHRPAVHKFEIDSKAAKRIVLGDWDKYVWYIEANDSGKIALINYPLAN</sequence>
<keyword evidence="2 10" id="KW-0444">Lipid biosynthesis</keyword>
<evidence type="ECO:0000256" key="8">
    <source>
        <dbReference type="ARBA" id="ARBA00023136"/>
    </source>
</evidence>
<protein>
    <recommendedName>
        <fullName evidence="10">UDP-2,3-diacylglucosamine hydrolase</fullName>
        <ecNumber evidence="10">3.6.1.54</ecNumber>
    </recommendedName>
    <alternativeName>
        <fullName evidence="10">UDP-2,3-diacylglucosamine diphosphatase</fullName>
    </alternativeName>
</protein>
<keyword evidence="1 10" id="KW-1003">Cell membrane</keyword>